<name>A0A3G9JY87_9ACTN</name>
<dbReference type="GO" id="GO:0016779">
    <property type="term" value="F:nucleotidyltransferase activity"/>
    <property type="evidence" value="ECO:0007669"/>
    <property type="project" value="UniProtKB-ARBA"/>
</dbReference>
<reference evidence="3" key="1">
    <citation type="submission" date="2018-11" db="EMBL/GenBank/DDBJ databases">
        <title>Comparative genomics of Parolsenella catena and Libanicoccus massiliensis: Reclassification of Libanicoccus massiliensis as Parolsenella massiliensis comb. nov.</title>
        <authorList>
            <person name="Sakamoto M."/>
            <person name="Ikeyama N."/>
            <person name="Murakami T."/>
            <person name="Mori H."/>
            <person name="Yuki M."/>
            <person name="Ohkuma M."/>
        </authorList>
    </citation>
    <scope>NUCLEOTIDE SEQUENCE [LARGE SCALE GENOMIC DNA]</scope>
    <source>
        <strain evidence="3">JCM 31932</strain>
    </source>
</reference>
<dbReference type="KEGG" id="pcat:Pcatena_09750"/>
<dbReference type="RefSeq" id="WP_126422173.1">
    <property type="nucleotide sequence ID" value="NZ_AP019367.1"/>
</dbReference>
<organism evidence="2 3">
    <name type="scientific">Parolsenella catena</name>
    <dbReference type="NCBI Taxonomy" id="2003188"/>
    <lineage>
        <taxon>Bacteria</taxon>
        <taxon>Bacillati</taxon>
        <taxon>Actinomycetota</taxon>
        <taxon>Coriobacteriia</taxon>
        <taxon>Coriobacteriales</taxon>
        <taxon>Atopobiaceae</taxon>
        <taxon>Parolsenella</taxon>
    </lineage>
</organism>
<dbReference type="Pfam" id="PF12804">
    <property type="entry name" value="NTP_transf_3"/>
    <property type="match status" value="1"/>
</dbReference>
<evidence type="ECO:0000259" key="1">
    <source>
        <dbReference type="Pfam" id="PF12804"/>
    </source>
</evidence>
<dbReference type="InterPro" id="IPR036388">
    <property type="entry name" value="WH-like_DNA-bd_sf"/>
</dbReference>
<sequence length="325" mass="33918">MRPSVRTYLVDESGERVFGPGPAELLRRVREYGSLRAAAISMGMAYTKALALVRKAEAGLGCPLTTRVVGGSGGGGSTPTPEADELLASYERWTSACEASAGAQFASAFAPGVYATTHDDEDAAGRRVGVAVLAAGHARRFGANKLVEPLMGEPVLEHTLGCVPLGVPMVVASATDEVDAICARRGIDVARPQGALEQSDSMRALVAHADAAGWDACLFVPGDQPLVERGSLRTMLSVSAANPDAVVRLSWRGRASSPVLFPRGLFSRLSEVTGDSGGSAVLGDGVRAISVEASWPWELWDIDTPDDLGRCQEIIECGLGRGGSN</sequence>
<dbReference type="EMBL" id="AP019367">
    <property type="protein sequence ID" value="BBH50388.1"/>
    <property type="molecule type" value="Genomic_DNA"/>
</dbReference>
<dbReference type="GeneID" id="88849108"/>
<keyword evidence="3" id="KW-1185">Reference proteome</keyword>
<accession>A0A3G9JY87</accession>
<dbReference type="AlphaFoldDB" id="A0A3G9JY87"/>
<dbReference type="OrthoDB" id="9800709at2"/>
<dbReference type="Gene3D" id="1.10.10.10">
    <property type="entry name" value="Winged helix-like DNA-binding domain superfamily/Winged helix DNA-binding domain"/>
    <property type="match status" value="1"/>
</dbReference>
<protein>
    <recommendedName>
        <fullName evidence="1">MobA-like NTP transferase domain-containing protein</fullName>
    </recommendedName>
</protein>
<dbReference type="PANTHER" id="PTHR43777">
    <property type="entry name" value="MOLYBDENUM COFACTOR CYTIDYLYLTRANSFERASE"/>
    <property type="match status" value="1"/>
</dbReference>
<dbReference type="PANTHER" id="PTHR43777:SF1">
    <property type="entry name" value="MOLYBDENUM COFACTOR CYTIDYLYLTRANSFERASE"/>
    <property type="match status" value="1"/>
</dbReference>
<evidence type="ECO:0000313" key="2">
    <source>
        <dbReference type="EMBL" id="BBH50388.1"/>
    </source>
</evidence>
<evidence type="ECO:0000313" key="3">
    <source>
        <dbReference type="Proteomes" id="UP000273154"/>
    </source>
</evidence>
<gene>
    <name evidence="2" type="ORF">Pcatena_09750</name>
</gene>
<dbReference type="InterPro" id="IPR029044">
    <property type="entry name" value="Nucleotide-diphossugar_trans"/>
</dbReference>
<feature type="domain" description="MobA-like NTP transferase" evidence="1">
    <location>
        <begin position="131"/>
        <end position="283"/>
    </location>
</feature>
<dbReference type="SUPFAM" id="SSF53448">
    <property type="entry name" value="Nucleotide-diphospho-sugar transferases"/>
    <property type="match status" value="1"/>
</dbReference>
<proteinExistence type="predicted"/>
<dbReference type="SUPFAM" id="SSF46785">
    <property type="entry name" value="Winged helix' DNA-binding domain"/>
    <property type="match status" value="1"/>
</dbReference>
<dbReference type="Proteomes" id="UP000273154">
    <property type="component" value="Chromosome"/>
</dbReference>
<dbReference type="InterPro" id="IPR036390">
    <property type="entry name" value="WH_DNA-bd_sf"/>
</dbReference>
<dbReference type="InterPro" id="IPR025877">
    <property type="entry name" value="MobA-like_NTP_Trfase"/>
</dbReference>
<dbReference type="Gene3D" id="3.90.550.10">
    <property type="entry name" value="Spore Coat Polysaccharide Biosynthesis Protein SpsA, Chain A"/>
    <property type="match status" value="1"/>
</dbReference>
<dbReference type="CDD" id="cd04182">
    <property type="entry name" value="GT_2_like_f"/>
    <property type="match status" value="1"/>
</dbReference>